<keyword evidence="8 9" id="KW-0472">Membrane</keyword>
<feature type="transmembrane region" description="Helical" evidence="9">
    <location>
        <begin position="85"/>
        <end position="111"/>
    </location>
</feature>
<comment type="subcellular location">
    <subcellularLocation>
        <location evidence="1 9">Cell membrane</location>
        <topology evidence="1 9">Multi-pass membrane protein</topology>
    </subcellularLocation>
</comment>
<evidence type="ECO:0000256" key="1">
    <source>
        <dbReference type="ARBA" id="ARBA00004651"/>
    </source>
</evidence>
<evidence type="ECO:0000259" key="10">
    <source>
        <dbReference type="PROSITE" id="PS50928"/>
    </source>
</evidence>
<feature type="transmembrane region" description="Helical" evidence="9">
    <location>
        <begin position="263"/>
        <end position="284"/>
    </location>
</feature>
<dbReference type="InterPro" id="IPR035906">
    <property type="entry name" value="MetI-like_sf"/>
</dbReference>
<dbReference type="PROSITE" id="PS50928">
    <property type="entry name" value="ABC_TM1"/>
    <property type="match status" value="1"/>
</dbReference>
<feature type="transmembrane region" description="Helical" evidence="9">
    <location>
        <begin position="123"/>
        <end position="148"/>
    </location>
</feature>
<dbReference type="InterPro" id="IPR000515">
    <property type="entry name" value="MetI-like"/>
</dbReference>
<evidence type="ECO:0000256" key="6">
    <source>
        <dbReference type="ARBA" id="ARBA00022692"/>
    </source>
</evidence>
<sequence>MSTVAKIELDNANDTRLRGVRWWKEVGWKHLFAIAMIAYCVFPILYVLSAALNPGGTLTGSTRLFTAVSLQNFTELFTNTNFPRWILNSFIVSTVTAVGTVIMGAAAAYAFSRFRFVGRRGGLTALLIIQMFPQMLAFIAIFLLLLTLRDIYPFLGLESLFGLIAVYLGGALGANTFLMYGFFNTIPAELDEAAKIDGATHAQIFWGMIMRLVTPILAVVGLLSFVGTYGEFILARIVLARPENYTLAVGLYVWGSDERNAPWGLFAAGAVVAAVPIILLFMYLQKYIVSGLTAGGVKG</sequence>
<evidence type="ECO:0000256" key="9">
    <source>
        <dbReference type="RuleBase" id="RU363032"/>
    </source>
</evidence>
<reference evidence="11 12" key="1">
    <citation type="journal article" date="2023" name="Environ Microbiome">
        <title>A coral-associated actinobacterium mitigates coral bleaching under heat stress.</title>
        <authorList>
            <person name="Li J."/>
            <person name="Zou Y."/>
            <person name="Li Q."/>
            <person name="Zhang J."/>
            <person name="Bourne D.G."/>
            <person name="Lyu Y."/>
            <person name="Liu C."/>
            <person name="Zhang S."/>
        </authorList>
    </citation>
    <scope>NUCLEOTIDE SEQUENCE [LARGE SCALE GENOMIC DNA]</scope>
    <source>
        <strain evidence="11 12">SCSIO 13291</strain>
    </source>
</reference>
<evidence type="ECO:0000313" key="12">
    <source>
        <dbReference type="Proteomes" id="UP001434337"/>
    </source>
</evidence>
<evidence type="ECO:0000256" key="5">
    <source>
        <dbReference type="ARBA" id="ARBA00022597"/>
    </source>
</evidence>
<evidence type="ECO:0000256" key="3">
    <source>
        <dbReference type="ARBA" id="ARBA00022448"/>
    </source>
</evidence>
<dbReference type="CDD" id="cd06261">
    <property type="entry name" value="TM_PBP2"/>
    <property type="match status" value="1"/>
</dbReference>
<dbReference type="SUPFAM" id="SSF161098">
    <property type="entry name" value="MetI-like"/>
    <property type="match status" value="1"/>
</dbReference>
<dbReference type="RefSeq" id="WP_232547367.1">
    <property type="nucleotide sequence ID" value="NZ_CP115965.1"/>
</dbReference>
<keyword evidence="6 9" id="KW-0812">Transmembrane</keyword>
<dbReference type="InterPro" id="IPR050901">
    <property type="entry name" value="BP-dep_ABC_trans_perm"/>
</dbReference>
<feature type="transmembrane region" description="Helical" evidence="9">
    <location>
        <begin position="31"/>
        <end position="52"/>
    </location>
</feature>
<protein>
    <submittedName>
        <fullName evidence="11">Sugar ABC transporter permease</fullName>
    </submittedName>
</protein>
<evidence type="ECO:0000313" key="11">
    <source>
        <dbReference type="EMBL" id="WZW98098.1"/>
    </source>
</evidence>
<name>A0ABZ3C6I6_9ACTN</name>
<comment type="similarity">
    <text evidence="2">Belongs to the binding-protein-dependent transport system permease family. MalFG subfamily.</text>
</comment>
<proteinExistence type="inferred from homology"/>
<keyword evidence="4" id="KW-1003">Cell membrane</keyword>
<organism evidence="11 12">
    <name type="scientific">Propioniciclava soli</name>
    <dbReference type="NCBI Taxonomy" id="2775081"/>
    <lineage>
        <taxon>Bacteria</taxon>
        <taxon>Bacillati</taxon>
        <taxon>Actinomycetota</taxon>
        <taxon>Actinomycetes</taxon>
        <taxon>Propionibacteriales</taxon>
        <taxon>Propionibacteriaceae</taxon>
        <taxon>Propioniciclava</taxon>
    </lineage>
</organism>
<keyword evidence="12" id="KW-1185">Reference proteome</keyword>
<accession>A0ABZ3C6I6</accession>
<dbReference type="Gene3D" id="1.10.3720.10">
    <property type="entry name" value="MetI-like"/>
    <property type="match status" value="1"/>
</dbReference>
<evidence type="ECO:0000256" key="8">
    <source>
        <dbReference type="ARBA" id="ARBA00023136"/>
    </source>
</evidence>
<keyword evidence="5" id="KW-0762">Sugar transport</keyword>
<dbReference type="Proteomes" id="UP001434337">
    <property type="component" value="Chromosome"/>
</dbReference>
<evidence type="ECO:0000256" key="2">
    <source>
        <dbReference type="ARBA" id="ARBA00009047"/>
    </source>
</evidence>
<feature type="domain" description="ABC transmembrane type-1" evidence="10">
    <location>
        <begin position="86"/>
        <end position="284"/>
    </location>
</feature>
<evidence type="ECO:0000256" key="4">
    <source>
        <dbReference type="ARBA" id="ARBA00022475"/>
    </source>
</evidence>
<feature type="transmembrane region" description="Helical" evidence="9">
    <location>
        <begin position="160"/>
        <end position="183"/>
    </location>
</feature>
<dbReference type="PANTHER" id="PTHR32243:SF50">
    <property type="entry name" value="MALTOSE_MALTODEXTRIN TRANSPORT SYSTEM PERMEASE PROTEIN MALG"/>
    <property type="match status" value="1"/>
</dbReference>
<keyword evidence="3 9" id="KW-0813">Transport</keyword>
<dbReference type="Pfam" id="PF00528">
    <property type="entry name" value="BPD_transp_1"/>
    <property type="match status" value="1"/>
</dbReference>
<keyword evidence="7 9" id="KW-1133">Transmembrane helix</keyword>
<evidence type="ECO:0000256" key="7">
    <source>
        <dbReference type="ARBA" id="ARBA00022989"/>
    </source>
</evidence>
<gene>
    <name evidence="11" type="ORF">PCC79_14565</name>
</gene>
<dbReference type="EMBL" id="CP115965">
    <property type="protein sequence ID" value="WZW98098.1"/>
    <property type="molecule type" value="Genomic_DNA"/>
</dbReference>
<dbReference type="PANTHER" id="PTHR32243">
    <property type="entry name" value="MALTOSE TRANSPORT SYSTEM PERMEASE-RELATED"/>
    <property type="match status" value="1"/>
</dbReference>
<feature type="transmembrane region" description="Helical" evidence="9">
    <location>
        <begin position="204"/>
        <end position="226"/>
    </location>
</feature>